<feature type="compositionally biased region" description="Basic and acidic residues" evidence="9">
    <location>
        <begin position="1"/>
        <end position="10"/>
    </location>
</feature>
<feature type="compositionally biased region" description="Acidic residues" evidence="9">
    <location>
        <begin position="549"/>
        <end position="560"/>
    </location>
</feature>
<dbReference type="GO" id="GO:0006397">
    <property type="term" value="P:mRNA processing"/>
    <property type="evidence" value="ECO:0007669"/>
    <property type="project" value="UniProtKB-KW"/>
</dbReference>
<keyword evidence="5" id="KW-0963">Cytoplasm</keyword>
<keyword evidence="7" id="KW-0508">mRNA splicing</keyword>
<keyword evidence="13" id="KW-1185">Reference proteome</keyword>
<feature type="region of interest" description="Disordered" evidence="9">
    <location>
        <begin position="657"/>
        <end position="716"/>
    </location>
</feature>
<evidence type="ECO:0000256" key="1">
    <source>
        <dbReference type="ARBA" id="ARBA00004123"/>
    </source>
</evidence>
<feature type="region of interest" description="Disordered" evidence="9">
    <location>
        <begin position="930"/>
        <end position="953"/>
    </location>
</feature>
<feature type="region of interest" description="Disordered" evidence="9">
    <location>
        <begin position="1"/>
        <end position="152"/>
    </location>
</feature>
<evidence type="ECO:0000259" key="11">
    <source>
        <dbReference type="PROSITE" id="PS51061"/>
    </source>
</evidence>
<sequence>MSRGGNDRGRPYRGGRFRGGGGRGRGGPNRGRGRGGGAFEHAGQDEFDYPIQQWSNPDELLHHLAGNAGNQRGGARGRGRGAVASPAYANSGASTPRRGDYAPRGGRGRGDGGYDRNSPRGGRGRGDGGYDRNSLRGGRGRGGPKLGRDAPLSNLWNEERPFLKPIIFVPSVHTRILFEEEEDLVKPQVLNTEDTEASHVPTADRISRIFSGGNIPRQEDSESEDDADEVADMLEEIDFEDMARMREVVDAAAMVVEVKSTTILDVDTNMLLQDTSAIEERFTGILINLPVPSAALEENNMRNHIDQNTSTTALPVFYFDTQPSFDNTGLNSTPVPMHDQQSTGFYIDTTPSAPQRGAYAAHHPSRSALGAVDDEDDEVIVYVAPHPRTRDIVQAARESAPSPQLSNTSMLTGTTSTLTKTLAAAQSEAAQAHTGLEPESSTAAAEIDTETASAARISIPPAPDFSSISKFTFDSPAKRQQPRARPAFTPRDRARAQTKARRKEARAARLKLERRDMFGSFGAIMSEAQLRDGDGPDPKWEERRRGDSDVEWGDTDEDINAGDGNRGVEVDEISNGMGGMELDGDLELDAMKAFVKGMSANGGRHVTMDDIADAERMQQEDEAMEGHVDGDSGSEEDGGEAQVLFEEEEMMIGETQGIDISDDSDSDLDQSPTTGFRGRLERMRKNSRGKKVVDADRSSDDESEDDYFDGPTRGEEDDDFIAHLEAILDEKGGVISDADRKARNRLFRAVHNGDFSDSDEDMLPAKRNKNKAIPANLQDQWDKDRAHKAEIKVLRAQARIDAAADALTPKKGGKKGRKAMRAAAKFDPDIEVPNRVTDMFTVEQQIRRFLENLGGKQTMVLPPMEKESRKQVHELAIAFNLKSASKGKGSGRYTTLSKTTRSGMGINEGKIRRIVKRGGGGSFMSPVFAGGAGRGGGTAPRHKEGDEVGKAAPKIGQSNLGFKMLALMGWSEGERIGTSGLDAPLTAVIKNTKLGLGAGK</sequence>
<dbReference type="PROSITE" id="PS51061">
    <property type="entry name" value="R3H"/>
    <property type="match status" value="1"/>
</dbReference>
<dbReference type="GO" id="GO:0005737">
    <property type="term" value="C:cytoplasm"/>
    <property type="evidence" value="ECO:0007669"/>
    <property type="project" value="UniProtKB-SubCell"/>
</dbReference>
<protein>
    <recommendedName>
        <fullName evidence="4">Protein SQS1</fullName>
    </recommendedName>
</protein>
<evidence type="ECO:0000256" key="3">
    <source>
        <dbReference type="ARBA" id="ARBA00010306"/>
    </source>
</evidence>
<dbReference type="GO" id="GO:0005634">
    <property type="term" value="C:nucleus"/>
    <property type="evidence" value="ECO:0007669"/>
    <property type="project" value="UniProtKB-SubCell"/>
</dbReference>
<keyword evidence="8" id="KW-0539">Nucleus</keyword>
<comment type="subcellular location">
    <subcellularLocation>
        <location evidence="2">Cytoplasm</location>
    </subcellularLocation>
    <subcellularLocation>
        <location evidence="1">Nucleus</location>
    </subcellularLocation>
</comment>
<dbReference type="EMBL" id="KV417514">
    <property type="protein sequence ID" value="KZP26541.1"/>
    <property type="molecule type" value="Genomic_DNA"/>
</dbReference>
<dbReference type="InterPro" id="IPR036867">
    <property type="entry name" value="R3H_dom_sf"/>
</dbReference>
<reference evidence="12 13" key="1">
    <citation type="journal article" date="2016" name="Mol. Biol. Evol.">
        <title>Comparative Genomics of Early-Diverging Mushroom-Forming Fungi Provides Insights into the Origins of Lignocellulose Decay Capabilities.</title>
        <authorList>
            <person name="Nagy L.G."/>
            <person name="Riley R."/>
            <person name="Tritt A."/>
            <person name="Adam C."/>
            <person name="Daum C."/>
            <person name="Floudas D."/>
            <person name="Sun H."/>
            <person name="Yadav J.S."/>
            <person name="Pangilinan J."/>
            <person name="Larsson K.H."/>
            <person name="Matsuura K."/>
            <person name="Barry K."/>
            <person name="Labutti K."/>
            <person name="Kuo R."/>
            <person name="Ohm R.A."/>
            <person name="Bhattacharya S.S."/>
            <person name="Shirouzu T."/>
            <person name="Yoshinaga Y."/>
            <person name="Martin F.M."/>
            <person name="Grigoriev I.V."/>
            <person name="Hibbett D.S."/>
        </authorList>
    </citation>
    <scope>NUCLEOTIDE SEQUENCE [LARGE SCALE GENOMIC DNA]</scope>
    <source>
        <strain evidence="12 13">CBS 109695</strain>
    </source>
</reference>
<dbReference type="InterPro" id="IPR001374">
    <property type="entry name" value="R3H_dom"/>
</dbReference>
<dbReference type="InterPro" id="IPR051189">
    <property type="entry name" value="Splicing_assoc_domain"/>
</dbReference>
<gene>
    <name evidence="12" type="ORF">FIBSPDRAFT_928685</name>
</gene>
<organism evidence="12 13">
    <name type="scientific">Athelia psychrophila</name>
    <dbReference type="NCBI Taxonomy" id="1759441"/>
    <lineage>
        <taxon>Eukaryota</taxon>
        <taxon>Fungi</taxon>
        <taxon>Dikarya</taxon>
        <taxon>Basidiomycota</taxon>
        <taxon>Agaricomycotina</taxon>
        <taxon>Agaricomycetes</taxon>
        <taxon>Agaricomycetidae</taxon>
        <taxon>Atheliales</taxon>
        <taxon>Atheliaceae</taxon>
        <taxon>Athelia</taxon>
    </lineage>
</organism>
<feature type="domain" description="R3H" evidence="11">
    <location>
        <begin position="836"/>
        <end position="900"/>
    </location>
</feature>
<feature type="compositionally biased region" description="Basic and acidic residues" evidence="9">
    <location>
        <begin position="108"/>
        <end position="134"/>
    </location>
</feature>
<evidence type="ECO:0000313" key="13">
    <source>
        <dbReference type="Proteomes" id="UP000076532"/>
    </source>
</evidence>
<dbReference type="CDD" id="cd02646">
    <property type="entry name" value="R3H_G-patch"/>
    <property type="match status" value="1"/>
</dbReference>
<evidence type="ECO:0000256" key="2">
    <source>
        <dbReference type="ARBA" id="ARBA00004496"/>
    </source>
</evidence>
<feature type="domain" description="G-patch" evidence="10">
    <location>
        <begin position="957"/>
        <end position="1000"/>
    </location>
</feature>
<dbReference type="InterPro" id="IPR034082">
    <property type="entry name" value="R3H_G-patch"/>
</dbReference>
<dbReference type="PANTHER" id="PTHR14195">
    <property type="entry name" value="G PATCH DOMAIN CONTAINING PROTEIN 2"/>
    <property type="match status" value="1"/>
</dbReference>
<dbReference type="Gene3D" id="3.30.1370.50">
    <property type="entry name" value="R3H-like domain"/>
    <property type="match status" value="1"/>
</dbReference>
<evidence type="ECO:0000256" key="5">
    <source>
        <dbReference type="ARBA" id="ARBA00022490"/>
    </source>
</evidence>
<feature type="region of interest" description="Disordered" evidence="9">
    <location>
        <begin position="528"/>
        <end position="569"/>
    </location>
</feature>
<comment type="similarity">
    <text evidence="3">Belongs to the SQS1 family.</text>
</comment>
<evidence type="ECO:0000256" key="6">
    <source>
        <dbReference type="ARBA" id="ARBA00022664"/>
    </source>
</evidence>
<dbReference type="InterPro" id="IPR000467">
    <property type="entry name" value="G_patch_dom"/>
</dbReference>
<dbReference type="GO" id="GO:0003676">
    <property type="term" value="F:nucleic acid binding"/>
    <property type="evidence" value="ECO:0007669"/>
    <property type="project" value="UniProtKB-UniRule"/>
</dbReference>
<keyword evidence="6" id="KW-0507">mRNA processing</keyword>
<dbReference type="PROSITE" id="PS50174">
    <property type="entry name" value="G_PATCH"/>
    <property type="match status" value="1"/>
</dbReference>
<accession>A0A166PX68</accession>
<feature type="compositionally biased region" description="Basic and acidic residues" evidence="9">
    <location>
        <begin position="618"/>
        <end position="630"/>
    </location>
</feature>
<evidence type="ECO:0000256" key="7">
    <source>
        <dbReference type="ARBA" id="ARBA00023187"/>
    </source>
</evidence>
<feature type="compositionally biased region" description="Basic and acidic residues" evidence="9">
    <location>
        <begin position="529"/>
        <end position="548"/>
    </location>
</feature>
<proteinExistence type="inferred from homology"/>
<dbReference type="SMART" id="SM00443">
    <property type="entry name" value="G_patch"/>
    <property type="match status" value="1"/>
</dbReference>
<dbReference type="STRING" id="436010.A0A166PX68"/>
<feature type="region of interest" description="Disordered" evidence="9">
    <location>
        <begin position="618"/>
        <end position="638"/>
    </location>
</feature>
<evidence type="ECO:0000256" key="9">
    <source>
        <dbReference type="SAM" id="MobiDB-lite"/>
    </source>
</evidence>
<feature type="compositionally biased region" description="Gly residues" evidence="9">
    <location>
        <begin position="17"/>
        <end position="38"/>
    </location>
</feature>
<evidence type="ECO:0000256" key="8">
    <source>
        <dbReference type="ARBA" id="ARBA00023242"/>
    </source>
</evidence>
<name>A0A166PX68_9AGAM</name>
<feature type="region of interest" description="Disordered" evidence="9">
    <location>
        <begin position="425"/>
        <end position="503"/>
    </location>
</feature>
<feature type="compositionally biased region" description="Basic and acidic residues" evidence="9">
    <location>
        <begin position="691"/>
        <end position="700"/>
    </location>
</feature>
<dbReference type="OrthoDB" id="21470at2759"/>
<dbReference type="GO" id="GO:0008380">
    <property type="term" value="P:RNA splicing"/>
    <property type="evidence" value="ECO:0007669"/>
    <property type="project" value="UniProtKB-KW"/>
</dbReference>
<dbReference type="Pfam" id="PF01424">
    <property type="entry name" value="R3H"/>
    <property type="match status" value="1"/>
</dbReference>
<evidence type="ECO:0000256" key="4">
    <source>
        <dbReference type="ARBA" id="ARBA00018964"/>
    </source>
</evidence>
<dbReference type="SUPFAM" id="SSF82708">
    <property type="entry name" value="R3H domain"/>
    <property type="match status" value="1"/>
</dbReference>
<evidence type="ECO:0000259" key="10">
    <source>
        <dbReference type="PROSITE" id="PS50174"/>
    </source>
</evidence>
<dbReference type="Proteomes" id="UP000076532">
    <property type="component" value="Unassembled WGS sequence"/>
</dbReference>
<evidence type="ECO:0000313" key="12">
    <source>
        <dbReference type="EMBL" id="KZP26541.1"/>
    </source>
</evidence>
<dbReference type="AlphaFoldDB" id="A0A166PX68"/>
<dbReference type="SMART" id="SM00393">
    <property type="entry name" value="R3H"/>
    <property type="match status" value="1"/>
</dbReference>